<evidence type="ECO:0000256" key="3">
    <source>
        <dbReference type="PROSITE-ProRule" id="PRU00175"/>
    </source>
</evidence>
<keyword evidence="1 3" id="KW-0479">Metal-binding</keyword>
<evidence type="ECO:0000313" key="6">
    <source>
        <dbReference type="EMBL" id="KAH7976767.1"/>
    </source>
</evidence>
<feature type="compositionally biased region" description="Polar residues" evidence="4">
    <location>
        <begin position="208"/>
        <end position="219"/>
    </location>
</feature>
<keyword evidence="7" id="KW-1185">Reference proteome</keyword>
<gene>
    <name evidence="6" type="ORF">HPB52_019111</name>
</gene>
<evidence type="ECO:0000313" key="7">
    <source>
        <dbReference type="Proteomes" id="UP000821837"/>
    </source>
</evidence>
<dbReference type="SUPFAM" id="SSF57850">
    <property type="entry name" value="RING/U-box"/>
    <property type="match status" value="1"/>
</dbReference>
<feature type="compositionally biased region" description="Basic residues" evidence="4">
    <location>
        <begin position="400"/>
        <end position="414"/>
    </location>
</feature>
<evidence type="ECO:0000256" key="4">
    <source>
        <dbReference type="SAM" id="MobiDB-lite"/>
    </source>
</evidence>
<comment type="caution">
    <text evidence="6">The sequence shown here is derived from an EMBL/GenBank/DDBJ whole genome shotgun (WGS) entry which is preliminary data.</text>
</comment>
<feature type="compositionally biased region" description="Low complexity" evidence="4">
    <location>
        <begin position="256"/>
        <end position="265"/>
    </location>
</feature>
<dbReference type="AlphaFoldDB" id="A0A9D4T5X8"/>
<protein>
    <recommendedName>
        <fullName evidence="5">RING-type domain-containing protein</fullName>
    </recommendedName>
</protein>
<feature type="region of interest" description="Disordered" evidence="4">
    <location>
        <begin position="207"/>
        <end position="265"/>
    </location>
</feature>
<dbReference type="InterPro" id="IPR013083">
    <property type="entry name" value="Znf_RING/FYVE/PHD"/>
</dbReference>
<reference evidence="6" key="2">
    <citation type="submission" date="2021-09" db="EMBL/GenBank/DDBJ databases">
        <authorList>
            <person name="Jia N."/>
            <person name="Wang J."/>
            <person name="Shi W."/>
            <person name="Du L."/>
            <person name="Sun Y."/>
            <person name="Zhan W."/>
            <person name="Jiang J."/>
            <person name="Wang Q."/>
            <person name="Zhang B."/>
            <person name="Ji P."/>
            <person name="Sakyi L.B."/>
            <person name="Cui X."/>
            <person name="Yuan T."/>
            <person name="Jiang B."/>
            <person name="Yang W."/>
            <person name="Lam T.T.-Y."/>
            <person name="Chang Q."/>
            <person name="Ding S."/>
            <person name="Wang X."/>
            <person name="Zhu J."/>
            <person name="Ruan X."/>
            <person name="Zhao L."/>
            <person name="Wei J."/>
            <person name="Que T."/>
            <person name="Du C."/>
            <person name="Cheng J."/>
            <person name="Dai P."/>
            <person name="Han X."/>
            <person name="Huang E."/>
            <person name="Gao Y."/>
            <person name="Liu J."/>
            <person name="Shao H."/>
            <person name="Ye R."/>
            <person name="Li L."/>
            <person name="Wei W."/>
            <person name="Wang X."/>
            <person name="Wang C."/>
            <person name="Huo Q."/>
            <person name="Li W."/>
            <person name="Guo W."/>
            <person name="Chen H."/>
            <person name="Chen S."/>
            <person name="Zhou L."/>
            <person name="Zhou L."/>
            <person name="Ni X."/>
            <person name="Tian J."/>
            <person name="Zhou Y."/>
            <person name="Sheng Y."/>
            <person name="Liu T."/>
            <person name="Pan Y."/>
            <person name="Xia L."/>
            <person name="Li J."/>
            <person name="Zhao F."/>
            <person name="Cao W."/>
        </authorList>
    </citation>
    <scope>NUCLEOTIDE SEQUENCE</scope>
    <source>
        <strain evidence="6">Rsan-2018</strain>
        <tissue evidence="6">Larvae</tissue>
    </source>
</reference>
<feature type="compositionally biased region" description="Polar residues" evidence="4">
    <location>
        <begin position="305"/>
        <end position="317"/>
    </location>
</feature>
<dbReference type="Gene3D" id="3.30.40.10">
    <property type="entry name" value="Zinc/RING finger domain, C3HC4 (zinc finger)"/>
    <property type="match status" value="2"/>
</dbReference>
<keyword evidence="2" id="KW-0862">Zinc</keyword>
<dbReference type="PROSITE" id="PS50089">
    <property type="entry name" value="ZF_RING_2"/>
    <property type="match status" value="1"/>
</dbReference>
<dbReference type="EMBL" id="JABSTV010001246">
    <property type="protein sequence ID" value="KAH7976767.1"/>
    <property type="molecule type" value="Genomic_DNA"/>
</dbReference>
<feature type="region of interest" description="Disordered" evidence="4">
    <location>
        <begin position="379"/>
        <end position="416"/>
    </location>
</feature>
<name>A0A9D4T5X8_RHISA</name>
<dbReference type="GO" id="GO:0009898">
    <property type="term" value="C:cytoplasmic side of plasma membrane"/>
    <property type="evidence" value="ECO:0007669"/>
    <property type="project" value="TreeGrafter"/>
</dbReference>
<proteinExistence type="predicted"/>
<dbReference type="VEuPathDB" id="VectorBase:RSAN_034271"/>
<feature type="compositionally biased region" description="Basic and acidic residues" evidence="4">
    <location>
        <begin position="224"/>
        <end position="244"/>
    </location>
</feature>
<evidence type="ECO:0000256" key="1">
    <source>
        <dbReference type="ARBA" id="ARBA00022771"/>
    </source>
</evidence>
<dbReference type="PANTHER" id="PTHR10131">
    <property type="entry name" value="TNF RECEPTOR ASSOCIATED FACTOR"/>
    <property type="match status" value="1"/>
</dbReference>
<evidence type="ECO:0000256" key="2">
    <source>
        <dbReference type="ARBA" id="ARBA00022833"/>
    </source>
</evidence>
<organism evidence="6 7">
    <name type="scientific">Rhipicephalus sanguineus</name>
    <name type="common">Brown dog tick</name>
    <name type="synonym">Ixodes sanguineus</name>
    <dbReference type="NCBI Taxonomy" id="34632"/>
    <lineage>
        <taxon>Eukaryota</taxon>
        <taxon>Metazoa</taxon>
        <taxon>Ecdysozoa</taxon>
        <taxon>Arthropoda</taxon>
        <taxon>Chelicerata</taxon>
        <taxon>Arachnida</taxon>
        <taxon>Acari</taxon>
        <taxon>Parasitiformes</taxon>
        <taxon>Ixodida</taxon>
        <taxon>Ixodoidea</taxon>
        <taxon>Ixodidae</taxon>
        <taxon>Rhipicephalinae</taxon>
        <taxon>Rhipicephalus</taxon>
        <taxon>Rhipicephalus</taxon>
    </lineage>
</organism>
<evidence type="ECO:0000259" key="5">
    <source>
        <dbReference type="PROSITE" id="PS50089"/>
    </source>
</evidence>
<dbReference type="GO" id="GO:0043122">
    <property type="term" value="P:regulation of canonical NF-kappaB signal transduction"/>
    <property type="evidence" value="ECO:0007669"/>
    <property type="project" value="TreeGrafter"/>
</dbReference>
<dbReference type="PANTHER" id="PTHR10131:SF138">
    <property type="entry name" value="RE66324P"/>
    <property type="match status" value="1"/>
</dbReference>
<dbReference type="InterPro" id="IPR001841">
    <property type="entry name" value="Znf_RING"/>
</dbReference>
<dbReference type="Proteomes" id="UP000821837">
    <property type="component" value="Chromosome 10"/>
</dbReference>
<feature type="compositionally biased region" description="Low complexity" evidence="4">
    <location>
        <begin position="379"/>
        <end position="399"/>
    </location>
</feature>
<reference evidence="6" key="1">
    <citation type="journal article" date="2020" name="Cell">
        <title>Large-Scale Comparative Analyses of Tick Genomes Elucidate Their Genetic Diversity and Vector Capacities.</title>
        <authorList>
            <consortium name="Tick Genome and Microbiome Consortium (TIGMIC)"/>
            <person name="Jia N."/>
            <person name="Wang J."/>
            <person name="Shi W."/>
            <person name="Du L."/>
            <person name="Sun Y."/>
            <person name="Zhan W."/>
            <person name="Jiang J.F."/>
            <person name="Wang Q."/>
            <person name="Zhang B."/>
            <person name="Ji P."/>
            <person name="Bell-Sakyi L."/>
            <person name="Cui X.M."/>
            <person name="Yuan T.T."/>
            <person name="Jiang B.G."/>
            <person name="Yang W.F."/>
            <person name="Lam T.T."/>
            <person name="Chang Q.C."/>
            <person name="Ding S.J."/>
            <person name="Wang X.J."/>
            <person name="Zhu J.G."/>
            <person name="Ruan X.D."/>
            <person name="Zhao L."/>
            <person name="Wei J.T."/>
            <person name="Ye R.Z."/>
            <person name="Que T.C."/>
            <person name="Du C.H."/>
            <person name="Zhou Y.H."/>
            <person name="Cheng J.X."/>
            <person name="Dai P.F."/>
            <person name="Guo W.B."/>
            <person name="Han X.H."/>
            <person name="Huang E.J."/>
            <person name="Li L.F."/>
            <person name="Wei W."/>
            <person name="Gao Y.C."/>
            <person name="Liu J.Z."/>
            <person name="Shao H.Z."/>
            <person name="Wang X."/>
            <person name="Wang C.C."/>
            <person name="Yang T.C."/>
            <person name="Huo Q.B."/>
            <person name="Li W."/>
            <person name="Chen H.Y."/>
            <person name="Chen S.E."/>
            <person name="Zhou L.G."/>
            <person name="Ni X.B."/>
            <person name="Tian J.H."/>
            <person name="Sheng Y."/>
            <person name="Liu T."/>
            <person name="Pan Y.S."/>
            <person name="Xia L.Y."/>
            <person name="Li J."/>
            <person name="Zhao F."/>
            <person name="Cao W.C."/>
        </authorList>
    </citation>
    <scope>NUCLEOTIDE SEQUENCE</scope>
    <source>
        <strain evidence="6">Rsan-2018</strain>
    </source>
</reference>
<keyword evidence="1 3" id="KW-0863">Zinc-finger</keyword>
<dbReference type="GO" id="GO:0008270">
    <property type="term" value="F:zinc ion binding"/>
    <property type="evidence" value="ECO:0007669"/>
    <property type="project" value="UniProtKB-KW"/>
</dbReference>
<dbReference type="SUPFAM" id="SSF49599">
    <property type="entry name" value="TRAF domain-like"/>
    <property type="match status" value="1"/>
</dbReference>
<feature type="domain" description="RING-type" evidence="5">
    <location>
        <begin position="84"/>
        <end position="123"/>
    </location>
</feature>
<feature type="region of interest" description="Disordered" evidence="4">
    <location>
        <begin position="305"/>
        <end position="340"/>
    </location>
</feature>
<dbReference type="GO" id="GO:0005164">
    <property type="term" value="F:tumor necrosis factor receptor binding"/>
    <property type="evidence" value="ECO:0007669"/>
    <property type="project" value="TreeGrafter"/>
</dbReference>
<accession>A0A9D4T5X8</accession>
<sequence>MLRERFLGFGRFLRQCSGILRLEERCAEILGIRRLRRVVAASACAYRPRHERPPTLQATAGGFGHLLDWRPLDFADTVPNVFCCTLCGVMPAFPKRLTPCCHVFCQPCFDTLVQREHRCPLDQMQFTDDAVETLDSVRGGIYQLRALCPNASSGCTVVTVLPELKDHVAGPCDFNQVQCPRCGAAVLQKAALSHYLEDCAGAHRRVTSPVSSDTASVGSASDEDASHRSDHRTSRSVKGLDKAKSQGGSSIGVHRSSSAETAGTAESNPDLVAAIRSLLHETHGGSIRSASRKTIRVPSVETSLIKTGRKSASSSKSDLPKWVTAKAPKSAEGVPEDDKALSKKRLLGRVDSLLAKVTETVAQAGVAAAAPAVEVAQASKSSSSSSGSSGKKSASSSASPHRRSRKHDSKRAKGVVRAGAASPAGFACCYITGVLGAEARIACGEELVLRSDSSQLADCTFRVHARLRRDADGSVLLCFTLCLCGGTWHQVAEWALANKESVPHPARWDFWSPTSELKLKELAAGGFVSSGAICIALEIE</sequence>
<dbReference type="CDD" id="cd16449">
    <property type="entry name" value="RING-HC"/>
    <property type="match status" value="1"/>
</dbReference>